<dbReference type="Gene3D" id="3.40.50.10320">
    <property type="entry name" value="LmbE-like"/>
    <property type="match status" value="1"/>
</dbReference>
<reference evidence="1 2" key="1">
    <citation type="submission" date="2023-12" db="EMBL/GenBank/DDBJ databases">
        <title>Genome sequencing and assembly of bacterial species from a model synthetic community.</title>
        <authorList>
            <person name="Hogle S.L."/>
        </authorList>
    </citation>
    <scope>NUCLEOTIDE SEQUENCE [LARGE SCALE GENOMIC DNA]</scope>
    <source>
        <strain evidence="1 2">HAMBI 2494</strain>
    </source>
</reference>
<dbReference type="Pfam" id="PF02585">
    <property type="entry name" value="PIG-L"/>
    <property type="match status" value="1"/>
</dbReference>
<protein>
    <submittedName>
        <fullName evidence="1">PIG-L family deacetylase</fullName>
    </submittedName>
</protein>
<gene>
    <name evidence="1" type="ORF">U0042_28965</name>
</gene>
<dbReference type="InterPro" id="IPR024078">
    <property type="entry name" value="LmbE-like_dom_sf"/>
</dbReference>
<proteinExistence type="predicted"/>
<evidence type="ECO:0000313" key="1">
    <source>
        <dbReference type="EMBL" id="WQD78001.1"/>
    </source>
</evidence>
<dbReference type="SUPFAM" id="SSF102588">
    <property type="entry name" value="LmbE-like"/>
    <property type="match status" value="1"/>
</dbReference>
<sequence>MSETSPRLFIVSPHFDDAVFGCGALLATHPDAAVCTVFAGAPEHDMSTPWDKQSGFSGAHEAIRMRAGEDDRALEVLDAIPVRMPFLDAQYLNSPTVSTLAAALEEVIYGSTANTLLMPLGLFHSDHALVFEACCEVLPRLAHLSWFAYEEAIYRRLPGLVQERLADLLERGITATPAHPAHDHTLDASRQAFAKREAVHAYESQLRALPNGYDDVFAPERYWQLDAVRDHGKRAKKAAS</sequence>
<dbReference type="Proteomes" id="UP001325479">
    <property type="component" value="Chromosome"/>
</dbReference>
<dbReference type="EMBL" id="CP139965">
    <property type="protein sequence ID" value="WQD78001.1"/>
    <property type="molecule type" value="Genomic_DNA"/>
</dbReference>
<dbReference type="RefSeq" id="WP_114811345.1">
    <property type="nucleotide sequence ID" value="NZ_CP139965.1"/>
</dbReference>
<keyword evidence="2" id="KW-1185">Reference proteome</keyword>
<accession>A0ABZ0WL39</accession>
<organism evidence="1 2">
    <name type="scientific">Paraburkholderia kururiensis</name>
    <dbReference type="NCBI Taxonomy" id="984307"/>
    <lineage>
        <taxon>Bacteria</taxon>
        <taxon>Pseudomonadati</taxon>
        <taxon>Pseudomonadota</taxon>
        <taxon>Betaproteobacteria</taxon>
        <taxon>Burkholderiales</taxon>
        <taxon>Burkholderiaceae</taxon>
        <taxon>Paraburkholderia</taxon>
    </lineage>
</organism>
<evidence type="ECO:0000313" key="2">
    <source>
        <dbReference type="Proteomes" id="UP001325479"/>
    </source>
</evidence>
<dbReference type="InterPro" id="IPR003737">
    <property type="entry name" value="GlcNAc_PI_deacetylase-related"/>
</dbReference>
<name>A0ABZ0WL39_9BURK</name>